<keyword evidence="2" id="KW-1185">Reference proteome</keyword>
<dbReference type="EMBL" id="JAYMYQ010000014">
    <property type="protein sequence ID" value="KAK7304267.1"/>
    <property type="molecule type" value="Genomic_DNA"/>
</dbReference>
<organism evidence="1 2">
    <name type="scientific">Canavalia gladiata</name>
    <name type="common">Sword bean</name>
    <name type="synonym">Dolichos gladiatus</name>
    <dbReference type="NCBI Taxonomy" id="3824"/>
    <lineage>
        <taxon>Eukaryota</taxon>
        <taxon>Viridiplantae</taxon>
        <taxon>Streptophyta</taxon>
        <taxon>Embryophyta</taxon>
        <taxon>Tracheophyta</taxon>
        <taxon>Spermatophyta</taxon>
        <taxon>Magnoliopsida</taxon>
        <taxon>eudicotyledons</taxon>
        <taxon>Gunneridae</taxon>
        <taxon>Pentapetalae</taxon>
        <taxon>rosids</taxon>
        <taxon>fabids</taxon>
        <taxon>Fabales</taxon>
        <taxon>Fabaceae</taxon>
        <taxon>Papilionoideae</taxon>
        <taxon>50 kb inversion clade</taxon>
        <taxon>NPAAA clade</taxon>
        <taxon>indigoferoid/millettioid clade</taxon>
        <taxon>Phaseoleae</taxon>
        <taxon>Canavalia</taxon>
    </lineage>
</organism>
<dbReference type="AlphaFoldDB" id="A0AAN9JUP2"/>
<protein>
    <submittedName>
        <fullName evidence="1">Uncharacterized protein</fullName>
    </submittedName>
</protein>
<reference evidence="1 2" key="1">
    <citation type="submission" date="2024-01" db="EMBL/GenBank/DDBJ databases">
        <title>The genomes of 5 underutilized Papilionoideae crops provide insights into root nodulation and disease resistanc.</title>
        <authorList>
            <person name="Jiang F."/>
        </authorList>
    </citation>
    <scope>NUCLEOTIDE SEQUENCE [LARGE SCALE GENOMIC DNA]</scope>
    <source>
        <strain evidence="1">LVBAO_FW01</strain>
        <tissue evidence="1">Leaves</tissue>
    </source>
</reference>
<dbReference type="Proteomes" id="UP001367508">
    <property type="component" value="Unassembled WGS sequence"/>
</dbReference>
<evidence type="ECO:0000313" key="2">
    <source>
        <dbReference type="Proteomes" id="UP001367508"/>
    </source>
</evidence>
<evidence type="ECO:0000313" key="1">
    <source>
        <dbReference type="EMBL" id="KAK7304267.1"/>
    </source>
</evidence>
<name>A0AAN9JUP2_CANGL</name>
<comment type="caution">
    <text evidence="1">The sequence shown here is derived from an EMBL/GenBank/DDBJ whole genome shotgun (WGS) entry which is preliminary data.</text>
</comment>
<gene>
    <name evidence="1" type="ORF">VNO77_45134</name>
</gene>
<proteinExistence type="predicted"/>
<accession>A0AAN9JUP2</accession>
<sequence length="92" mass="11143">MLQLGTLFTLYFPLKTMTAIIFLAVHVSAYFKNLSLCLFQVRRRYYYFDFYNIQTNHFYSVMAHQHNKKLSNVDEIQIVCRHERRLLKARGF</sequence>